<keyword evidence="4" id="KW-0812">Transmembrane</keyword>
<dbReference type="AlphaFoldDB" id="A0A1X2IS43"/>
<feature type="transmembrane region" description="Helical" evidence="4">
    <location>
        <begin position="302"/>
        <end position="326"/>
    </location>
</feature>
<dbReference type="InterPro" id="IPR020846">
    <property type="entry name" value="MFS_dom"/>
</dbReference>
<sequence length="499" mass="53843">MSPKEEDITLSYLKERRPSIRPHLTSDTMVGTSQTTNHTHLTKNIDSKDTNSDSDSDSDHSTYDVSGATTTAPSEVDSATHVQASGTQEFSLPRVDGGLNAYLVLISGFCIEGVVWGIPFSYSVMQQHYQQLPEFKNASITELAIVGTLTTSLAYIGGALVGVLGGRFALKTMMYAGSLIMVAGLVAASFATQVWHLALTQGFVLGLGGSFVYNSFMTFVPMYWFKYRGVATGVIFAGAGIFGLICPIVVEKGLNAIGFRWTLRIMALFVLVLCLGSCIVIRPRYAPDATTPKKLNLSRKDFKFVATKKFMVLASCVLFQGCAYFIPNLFIQPYALYIGVSDQTSTTLVSILNAMTIIGQLSLGYICDRYGYWTAIVVSSAVASISTFFLWGFAGNSLGILIAYIVVFGIFGAGFTTCFPSMIYDVAEADPRQFILINGAFMLLRGIGNVVGTPLGSMFLTSASAISSGWHDITYFVGSTLLASAICGAVRGVMIMRSR</sequence>
<feature type="transmembrane region" description="Helical" evidence="4">
    <location>
        <begin position="176"/>
        <end position="197"/>
    </location>
</feature>
<comment type="subcellular location">
    <subcellularLocation>
        <location evidence="1">Membrane</location>
        <topology evidence="1">Multi-pass membrane protein</topology>
    </subcellularLocation>
</comment>
<feature type="transmembrane region" description="Helical" evidence="4">
    <location>
        <begin position="101"/>
        <end position="123"/>
    </location>
</feature>
<dbReference type="Proteomes" id="UP000193560">
    <property type="component" value="Unassembled WGS sequence"/>
</dbReference>
<keyword evidence="7" id="KW-1185">Reference proteome</keyword>
<evidence type="ECO:0000256" key="1">
    <source>
        <dbReference type="ARBA" id="ARBA00004141"/>
    </source>
</evidence>
<feature type="transmembrane region" description="Helical" evidence="4">
    <location>
        <begin position="346"/>
        <end position="366"/>
    </location>
</feature>
<evidence type="ECO:0000313" key="7">
    <source>
        <dbReference type="Proteomes" id="UP000193560"/>
    </source>
</evidence>
<feature type="transmembrane region" description="Helical" evidence="4">
    <location>
        <begin position="473"/>
        <end position="494"/>
    </location>
</feature>
<evidence type="ECO:0000259" key="5">
    <source>
        <dbReference type="PROSITE" id="PS50850"/>
    </source>
</evidence>
<feature type="transmembrane region" description="Helical" evidence="4">
    <location>
        <begin position="373"/>
        <end position="394"/>
    </location>
</feature>
<accession>A0A1X2IS43</accession>
<dbReference type="EMBL" id="MCGE01000005">
    <property type="protein sequence ID" value="ORZ21367.1"/>
    <property type="molecule type" value="Genomic_DNA"/>
</dbReference>
<dbReference type="InterPro" id="IPR011701">
    <property type="entry name" value="MFS"/>
</dbReference>
<keyword evidence="4" id="KW-0472">Membrane</keyword>
<keyword evidence="4" id="KW-1133">Transmembrane helix</keyword>
<dbReference type="InterPro" id="IPR050327">
    <property type="entry name" value="Proton-linked_MCT"/>
</dbReference>
<feature type="compositionally biased region" description="Polar residues" evidence="3">
    <location>
        <begin position="25"/>
        <end position="42"/>
    </location>
</feature>
<evidence type="ECO:0000256" key="2">
    <source>
        <dbReference type="ARBA" id="ARBA00006727"/>
    </source>
</evidence>
<dbReference type="Pfam" id="PF07690">
    <property type="entry name" value="MFS_1"/>
    <property type="match status" value="1"/>
</dbReference>
<proteinExistence type="inferred from homology"/>
<comment type="caution">
    <text evidence="6">The sequence shown here is derived from an EMBL/GenBank/DDBJ whole genome shotgun (WGS) entry which is preliminary data.</text>
</comment>
<feature type="compositionally biased region" description="Basic and acidic residues" evidence="3">
    <location>
        <begin position="1"/>
        <end position="18"/>
    </location>
</feature>
<dbReference type="PROSITE" id="PS50850">
    <property type="entry name" value="MFS"/>
    <property type="match status" value="1"/>
</dbReference>
<reference evidence="6 7" key="1">
    <citation type="submission" date="2016-07" db="EMBL/GenBank/DDBJ databases">
        <title>Pervasive Adenine N6-methylation of Active Genes in Fungi.</title>
        <authorList>
            <consortium name="DOE Joint Genome Institute"/>
            <person name="Mondo S.J."/>
            <person name="Dannebaum R.O."/>
            <person name="Kuo R.C."/>
            <person name="Labutti K."/>
            <person name="Haridas S."/>
            <person name="Kuo A."/>
            <person name="Salamov A."/>
            <person name="Ahrendt S.R."/>
            <person name="Lipzen A."/>
            <person name="Sullivan W."/>
            <person name="Andreopoulos W.B."/>
            <person name="Clum A."/>
            <person name="Lindquist E."/>
            <person name="Daum C."/>
            <person name="Ramamoorthy G.K."/>
            <person name="Gryganskyi A."/>
            <person name="Culley D."/>
            <person name="Magnuson J.K."/>
            <person name="James T.Y."/>
            <person name="O'Malley M.A."/>
            <person name="Stajich J.E."/>
            <person name="Spatafora J.W."/>
            <person name="Visel A."/>
            <person name="Grigoriev I.V."/>
        </authorList>
    </citation>
    <scope>NUCLEOTIDE SEQUENCE [LARGE SCALE GENOMIC DNA]</scope>
    <source>
        <strain evidence="6 7">NRRL 1336</strain>
    </source>
</reference>
<feature type="transmembrane region" description="Helical" evidence="4">
    <location>
        <begin position="435"/>
        <end position="453"/>
    </location>
</feature>
<dbReference type="Gene3D" id="1.20.1250.20">
    <property type="entry name" value="MFS general substrate transporter like domains"/>
    <property type="match status" value="2"/>
</dbReference>
<feature type="transmembrane region" description="Helical" evidence="4">
    <location>
        <begin position="262"/>
        <end position="281"/>
    </location>
</feature>
<evidence type="ECO:0000313" key="6">
    <source>
        <dbReference type="EMBL" id="ORZ21367.1"/>
    </source>
</evidence>
<feature type="transmembrane region" description="Helical" evidence="4">
    <location>
        <begin position="203"/>
        <end position="223"/>
    </location>
</feature>
<gene>
    <name evidence="6" type="ORF">BCR42DRAFT_407411</name>
</gene>
<feature type="compositionally biased region" description="Basic and acidic residues" evidence="3">
    <location>
        <begin position="43"/>
        <end position="62"/>
    </location>
</feature>
<protein>
    <submittedName>
        <fullName evidence="6">Major facilitator superfamily domain-containing protein</fullName>
    </submittedName>
</protein>
<comment type="similarity">
    <text evidence="2">Belongs to the major facilitator superfamily. Monocarboxylate porter (TC 2.A.1.13) family.</text>
</comment>
<dbReference type="OrthoDB" id="2213137at2759"/>
<dbReference type="PANTHER" id="PTHR11360:SF287">
    <property type="entry name" value="MFS MONOCARBOXYLATE TRANSPORTER"/>
    <property type="match status" value="1"/>
</dbReference>
<feature type="transmembrane region" description="Helical" evidence="4">
    <location>
        <begin position="400"/>
        <end position="423"/>
    </location>
</feature>
<feature type="transmembrane region" description="Helical" evidence="4">
    <location>
        <begin position="230"/>
        <end position="250"/>
    </location>
</feature>
<evidence type="ECO:0000256" key="4">
    <source>
        <dbReference type="SAM" id="Phobius"/>
    </source>
</evidence>
<evidence type="ECO:0000256" key="3">
    <source>
        <dbReference type="SAM" id="MobiDB-lite"/>
    </source>
</evidence>
<feature type="region of interest" description="Disordered" evidence="3">
    <location>
        <begin position="1"/>
        <end position="78"/>
    </location>
</feature>
<feature type="domain" description="Major facilitator superfamily (MFS) profile" evidence="5">
    <location>
        <begin position="309"/>
        <end position="499"/>
    </location>
</feature>
<dbReference type="GO" id="GO:0016020">
    <property type="term" value="C:membrane"/>
    <property type="evidence" value="ECO:0007669"/>
    <property type="project" value="UniProtKB-SubCell"/>
</dbReference>
<dbReference type="InterPro" id="IPR036259">
    <property type="entry name" value="MFS_trans_sf"/>
</dbReference>
<feature type="transmembrane region" description="Helical" evidence="4">
    <location>
        <begin position="143"/>
        <end position="164"/>
    </location>
</feature>
<dbReference type="PANTHER" id="PTHR11360">
    <property type="entry name" value="MONOCARBOXYLATE TRANSPORTER"/>
    <property type="match status" value="1"/>
</dbReference>
<organism evidence="6 7">
    <name type="scientific">Absidia repens</name>
    <dbReference type="NCBI Taxonomy" id="90262"/>
    <lineage>
        <taxon>Eukaryota</taxon>
        <taxon>Fungi</taxon>
        <taxon>Fungi incertae sedis</taxon>
        <taxon>Mucoromycota</taxon>
        <taxon>Mucoromycotina</taxon>
        <taxon>Mucoromycetes</taxon>
        <taxon>Mucorales</taxon>
        <taxon>Cunninghamellaceae</taxon>
        <taxon>Absidia</taxon>
    </lineage>
</organism>
<name>A0A1X2IS43_9FUNG</name>
<dbReference type="GO" id="GO:0022857">
    <property type="term" value="F:transmembrane transporter activity"/>
    <property type="evidence" value="ECO:0007669"/>
    <property type="project" value="InterPro"/>
</dbReference>
<dbReference type="SUPFAM" id="SSF103473">
    <property type="entry name" value="MFS general substrate transporter"/>
    <property type="match status" value="1"/>
</dbReference>